<keyword evidence="2" id="KW-1185">Reference proteome</keyword>
<dbReference type="EMBL" id="CM037027">
    <property type="protein sequence ID" value="KAH7657536.1"/>
    <property type="molecule type" value="Genomic_DNA"/>
</dbReference>
<organism evidence="1 2">
    <name type="scientific">Dioscorea alata</name>
    <name type="common">Purple yam</name>
    <dbReference type="NCBI Taxonomy" id="55571"/>
    <lineage>
        <taxon>Eukaryota</taxon>
        <taxon>Viridiplantae</taxon>
        <taxon>Streptophyta</taxon>
        <taxon>Embryophyta</taxon>
        <taxon>Tracheophyta</taxon>
        <taxon>Spermatophyta</taxon>
        <taxon>Magnoliopsida</taxon>
        <taxon>Liliopsida</taxon>
        <taxon>Dioscoreales</taxon>
        <taxon>Dioscoreaceae</taxon>
        <taxon>Dioscorea</taxon>
    </lineage>
</organism>
<reference evidence="2" key="1">
    <citation type="journal article" date="2022" name="Nat. Commun.">
        <title>Chromosome evolution and the genetic basis of agronomically important traits in greater yam.</title>
        <authorList>
            <person name="Bredeson J.V."/>
            <person name="Lyons J.B."/>
            <person name="Oniyinde I.O."/>
            <person name="Okereke N.R."/>
            <person name="Kolade O."/>
            <person name="Nnabue I."/>
            <person name="Nwadili C.O."/>
            <person name="Hribova E."/>
            <person name="Parker M."/>
            <person name="Nwogha J."/>
            <person name="Shu S."/>
            <person name="Carlson J."/>
            <person name="Kariba R."/>
            <person name="Muthemba S."/>
            <person name="Knop K."/>
            <person name="Barton G.J."/>
            <person name="Sherwood A.V."/>
            <person name="Lopez-Montes A."/>
            <person name="Asiedu R."/>
            <person name="Jamnadass R."/>
            <person name="Muchugi A."/>
            <person name="Goodstein D."/>
            <person name="Egesi C.N."/>
            <person name="Featherston J."/>
            <person name="Asfaw A."/>
            <person name="Simpson G.G."/>
            <person name="Dolezel J."/>
            <person name="Hendre P.S."/>
            <person name="Van Deynze A."/>
            <person name="Kumar P.L."/>
            <person name="Obidiegwu J.E."/>
            <person name="Bhattacharjee R."/>
            <person name="Rokhsar D.S."/>
        </authorList>
    </citation>
    <scope>NUCLEOTIDE SEQUENCE [LARGE SCALE GENOMIC DNA]</scope>
    <source>
        <strain evidence="2">cv. TDa95/00328</strain>
    </source>
</reference>
<sequence length="418" mass="46356">MVMELGKMVVLLALLCIASRIGVVNGKRSIPSQGKEPEVEKKLKSLNKPFIKSIKSGDGDIIDCVDIKKQPAFDHPLMKNHVIKKFPRIPRTGATSPVPPRLNSSMPFSQVWRRSGSCPAGTIPIRRVLKYHLLNASSLARYGMKNSGMVMKRGFRIHGHTFALGLENNHSVVVLHIGGSNFLGAKAYINVWNPPVEADDEYTTGQIWLKNGPVDNSDTIEVGWMVNPSVYGDRQTRLFIYWTADSGKSTGCFDLLCSGFIQMNRDVVLGGTITPMSSFHGLQSYISLEVFKDPKQDAWWLIFNTNIVIGYWPSKIFNHMQNTAGTLQWGGDVYSPRMHTGGTATGMGSSHFAFEHWSMASFIAQPRMMTTSMAYEYPKSSTVVAPEMKCYAGEIYSEGSGEEPLFYFGGPGLNMFCP</sequence>
<comment type="caution">
    <text evidence="1">The sequence shown here is derived from an EMBL/GenBank/DDBJ whole genome shotgun (WGS) entry which is preliminary data.</text>
</comment>
<proteinExistence type="predicted"/>
<protein>
    <submittedName>
        <fullName evidence="1">Neprosin domain-containing protein</fullName>
    </submittedName>
</protein>
<dbReference type="Proteomes" id="UP000827976">
    <property type="component" value="Chromosome 17"/>
</dbReference>
<name>A0ACB7UB63_DIOAL</name>
<accession>A0ACB7UB63</accession>
<evidence type="ECO:0000313" key="1">
    <source>
        <dbReference type="EMBL" id="KAH7657536.1"/>
    </source>
</evidence>
<gene>
    <name evidence="1" type="ORF">IHE45_17G028400</name>
</gene>
<evidence type="ECO:0000313" key="2">
    <source>
        <dbReference type="Proteomes" id="UP000827976"/>
    </source>
</evidence>